<dbReference type="AlphaFoldDB" id="B1I5B5"/>
<proteinExistence type="predicted"/>
<protein>
    <submittedName>
        <fullName evidence="1">Uncharacterized protein</fullName>
    </submittedName>
</protein>
<keyword evidence="2" id="KW-1185">Reference proteome</keyword>
<evidence type="ECO:0000313" key="2">
    <source>
        <dbReference type="Proteomes" id="UP000008544"/>
    </source>
</evidence>
<reference evidence="1 2" key="2">
    <citation type="journal article" date="2008" name="Science">
        <title>Environmental genomics reveals a single-species ecosystem deep within Earth.</title>
        <authorList>
            <person name="Chivian D."/>
            <person name="Brodie E.L."/>
            <person name="Alm E.J."/>
            <person name="Culley D.E."/>
            <person name="Dehal P.S."/>
            <person name="Desantis T.Z."/>
            <person name="Gihring T.M."/>
            <person name="Lapidus A."/>
            <person name="Lin L.H."/>
            <person name="Lowry S.R."/>
            <person name="Moser D.P."/>
            <person name="Richardson P.M."/>
            <person name="Southam G."/>
            <person name="Wanger G."/>
            <person name="Pratt L.M."/>
            <person name="Andersen G.L."/>
            <person name="Hazen T.C."/>
            <person name="Brockman F.J."/>
            <person name="Arkin A.P."/>
            <person name="Onstott T.C."/>
        </authorList>
    </citation>
    <scope>NUCLEOTIDE SEQUENCE [LARGE SCALE GENOMIC DNA]</scope>
    <source>
        <strain evidence="1 2">MP104C</strain>
    </source>
</reference>
<organism evidence="1 2">
    <name type="scientific">Desulforudis audaxviator (strain MP104C)</name>
    <dbReference type="NCBI Taxonomy" id="477974"/>
    <lineage>
        <taxon>Bacteria</taxon>
        <taxon>Bacillati</taxon>
        <taxon>Bacillota</taxon>
        <taxon>Clostridia</taxon>
        <taxon>Thermoanaerobacterales</taxon>
        <taxon>Candidatus Desulforudaceae</taxon>
        <taxon>Candidatus Desulforudis</taxon>
    </lineage>
</organism>
<dbReference type="EMBL" id="CP000860">
    <property type="protein sequence ID" value="ACA60166.1"/>
    <property type="molecule type" value="Genomic_DNA"/>
</dbReference>
<accession>B1I5B5</accession>
<reference evidence="2" key="1">
    <citation type="submission" date="2007-10" db="EMBL/GenBank/DDBJ databases">
        <title>Complete sequence of chromosome of Desulforudis audaxviator MP104C.</title>
        <authorList>
            <person name="Copeland A."/>
            <person name="Lucas S."/>
            <person name="Lapidus A."/>
            <person name="Barry K."/>
            <person name="Glavina del Rio T."/>
            <person name="Dalin E."/>
            <person name="Tice H."/>
            <person name="Bruce D."/>
            <person name="Pitluck S."/>
            <person name="Lowry S.R."/>
            <person name="Larimer F."/>
            <person name="Land M.L."/>
            <person name="Hauser L."/>
            <person name="Kyrpides N."/>
            <person name="Ivanova N.N."/>
            <person name="Richardson P."/>
        </authorList>
    </citation>
    <scope>NUCLEOTIDE SEQUENCE [LARGE SCALE GENOMIC DNA]</scope>
    <source>
        <strain evidence="2">MP104C</strain>
    </source>
</reference>
<name>B1I5B5_DESAP</name>
<dbReference type="RefSeq" id="WP_012302747.1">
    <property type="nucleotide sequence ID" value="NC_010424.1"/>
</dbReference>
<dbReference type="HOGENOM" id="CLU_2522103_0_0_9"/>
<dbReference type="STRING" id="477974.Daud_1665"/>
<gene>
    <name evidence="1" type="ordered locus">Daud_1665</name>
</gene>
<evidence type="ECO:0000313" key="1">
    <source>
        <dbReference type="EMBL" id="ACA60166.1"/>
    </source>
</evidence>
<sequence>MDGYQELSRAVLRKTYRDLCRGAGGGRRGTYLSARFFLDTPLFELLCRLAGVRPGFARQEMLRRAAAHRTKEVKIRPGPPGPLV</sequence>
<dbReference type="Proteomes" id="UP000008544">
    <property type="component" value="Chromosome"/>
</dbReference>
<dbReference type="KEGG" id="dau:Daud_1665"/>